<sequence>MQWPCCQGVPWHREECPVYGRAAGGAGPFTQDSSLQLAAPRQEAPAAPSQPSSSRHTFANDAGFWMEQVDRAAARQHRFADCVTAPQPQKKTMAWAGGKITSNKAEAIEAFIARKQREGGLDVEQERALRASLNCTSKAKVQRDGKEPQDGEGSSGQSAESEHSSLTSKDVAAQDDTEESKSKRKKRKHEKVSDVEERERKHRHKQEKRRRKEAKREKKEKHKSHRKT</sequence>
<dbReference type="Proteomes" id="UP001515480">
    <property type="component" value="Unassembled WGS sequence"/>
</dbReference>
<feature type="region of interest" description="Disordered" evidence="1">
    <location>
        <begin position="37"/>
        <end position="59"/>
    </location>
</feature>
<feature type="compositionally biased region" description="Basic residues" evidence="1">
    <location>
        <begin position="200"/>
        <end position="228"/>
    </location>
</feature>
<gene>
    <name evidence="2" type="ORF">AB1Y20_015631</name>
</gene>
<feature type="compositionally biased region" description="Low complexity" evidence="1">
    <location>
        <begin position="38"/>
        <end position="55"/>
    </location>
</feature>
<feature type="region of interest" description="Disordered" evidence="1">
    <location>
        <begin position="131"/>
        <end position="228"/>
    </location>
</feature>
<organism evidence="2 3">
    <name type="scientific">Prymnesium parvum</name>
    <name type="common">Toxic golden alga</name>
    <dbReference type="NCBI Taxonomy" id="97485"/>
    <lineage>
        <taxon>Eukaryota</taxon>
        <taxon>Haptista</taxon>
        <taxon>Haptophyta</taxon>
        <taxon>Prymnesiophyceae</taxon>
        <taxon>Prymnesiales</taxon>
        <taxon>Prymnesiaceae</taxon>
        <taxon>Prymnesium</taxon>
    </lineage>
</organism>
<accession>A0AB34JYB4</accession>
<comment type="caution">
    <text evidence="2">The sequence shown here is derived from an EMBL/GenBank/DDBJ whole genome shotgun (WGS) entry which is preliminary data.</text>
</comment>
<keyword evidence="3" id="KW-1185">Reference proteome</keyword>
<evidence type="ECO:0000313" key="2">
    <source>
        <dbReference type="EMBL" id="KAL1526941.1"/>
    </source>
</evidence>
<proteinExistence type="predicted"/>
<reference evidence="2 3" key="1">
    <citation type="journal article" date="2024" name="Science">
        <title>Giant polyketide synthase enzymes in the biosynthesis of giant marine polyether toxins.</title>
        <authorList>
            <person name="Fallon T.R."/>
            <person name="Shende V.V."/>
            <person name="Wierzbicki I.H."/>
            <person name="Pendleton A.L."/>
            <person name="Watervoot N.F."/>
            <person name="Auber R.P."/>
            <person name="Gonzalez D.J."/>
            <person name="Wisecaver J.H."/>
            <person name="Moore B.S."/>
        </authorList>
    </citation>
    <scope>NUCLEOTIDE SEQUENCE [LARGE SCALE GENOMIC DNA]</scope>
    <source>
        <strain evidence="2 3">12B1</strain>
    </source>
</reference>
<dbReference type="EMBL" id="JBGBPQ010000003">
    <property type="protein sequence ID" value="KAL1526941.1"/>
    <property type="molecule type" value="Genomic_DNA"/>
</dbReference>
<evidence type="ECO:0000256" key="1">
    <source>
        <dbReference type="SAM" id="MobiDB-lite"/>
    </source>
</evidence>
<evidence type="ECO:0000313" key="3">
    <source>
        <dbReference type="Proteomes" id="UP001515480"/>
    </source>
</evidence>
<dbReference type="AlphaFoldDB" id="A0AB34JYB4"/>
<name>A0AB34JYB4_PRYPA</name>
<protein>
    <submittedName>
        <fullName evidence="2">Uncharacterized protein</fullName>
    </submittedName>
</protein>